<name>A0A1T5CGU0_9BACT</name>
<gene>
    <name evidence="2" type="ORF">SAMN03080601_00819</name>
</gene>
<dbReference type="STRING" id="889453.SAMN03080601_00819"/>
<dbReference type="InterPro" id="IPR025883">
    <property type="entry name" value="Cadherin-like_domain"/>
</dbReference>
<dbReference type="InterPro" id="IPR026444">
    <property type="entry name" value="Secre_tail"/>
</dbReference>
<evidence type="ECO:0000313" key="2">
    <source>
        <dbReference type="EMBL" id="SKB58688.1"/>
    </source>
</evidence>
<proteinExistence type="predicted"/>
<dbReference type="AlphaFoldDB" id="A0A1T5CGU0"/>
<feature type="domain" description="Cadherin-like beta-sandwich-like" evidence="1">
    <location>
        <begin position="255"/>
        <end position="344"/>
    </location>
</feature>
<feature type="domain" description="Cadherin-like beta-sandwich-like" evidence="1">
    <location>
        <begin position="987"/>
        <end position="1055"/>
    </location>
</feature>
<dbReference type="Gene3D" id="2.60.120.200">
    <property type="match status" value="2"/>
</dbReference>
<dbReference type="Proteomes" id="UP000191055">
    <property type="component" value="Unassembled WGS sequence"/>
</dbReference>
<sequence length="1141" mass="124462">MKKTGLLLKIFMVIFVLGLSSTNIIMAQTLKHSYTFEDGTAADIVGGADGTLHDDAVVEDGRLILSGTGYVSLPGEDINVASYESLSVEVFFSQAAGVSGNSTLFCFGRTNHDPGWPMGVDYLIYQPTRGGDDNFSRFAISTLNTENPWTTEVGANGDMITDTRTHQVVGVLTETEITLYLDGQFMSTEPLEGNNALSAISNEEVFIGYIVYLNDAKWQGEVYEMNIFDGALSAEDVEQRFWDFMGESYFDPTLSELSFNRGVLTPEFHPEEQFYDLYVPYGTTSVAMNTRSSANGAEVVVYDGAGNLLPADEDITFTEDGIDLEIVVTALDELTELTYYVYINHDPGQESAALSGIDFSAGALTTEFDTDVTNYIAIVPYGTTSVDVTGIPMWEGASVSGGGSITLTEGTGSTSISVTSEDGESTLTYNIDLYVTEFRANQELLIQHEASGFVIGESGEEYNVTRIYHAINDEPSILFVFEESGVDGQYFIKNQNDLYLTLVPDPVWDMVMSENKTDDLDSSRFVVNEFEPGRFRIIPVGRINEGGRYIGTNNTNLEGGVYSDKWLDNELAIWSIKPIEQLVSPYDTYLSELSLDADINLHPSFNMHIDEYYVILPTGTTSLTFNATPRDENSTVSGDGTHEVSGDGQLTITVTADDPEYTRNYVVNYMEMSELTMQHSYTFADGTAKDMVGNAHGDINGGTIDNGTFISSANGHHITLPAEEIALNEYPAITLEAYITSDINGGFTMLAYFGGASGSNAYWMQPTRGGGDLSSRTEFGSTMYTHSVATASGPRMVDGAQQHLVSVLTYENIYWYIDGQLQAVTETPDDLLIRGISTENAWLGYGGWNDPSWRGTLHEFNIYKGVMDEQEVALRAQEWPTHTNASNATLSEIMVDSDIIEGFSPFVMEYTVFLAEGTTDIPVVEATPFYENAGVVINAADNLPGTTTIVVTSADEEYSNTYTVEFVVLQGEIDDASLSEIMIDGVELDGFDSEVLSYSVELPSGTTTVPAVTAVANNPGATMVINDADQIPGTTTIVVTAQDGITQVTYTIEFTEEPTTNIPGETKQQTVVFPTMTSGSFTVKSEAIGSTISVFDIQGRVISRILMASSEQTIDVPSPGMYIILVENNSNVETFRVIKTR</sequence>
<dbReference type="GO" id="GO:0004553">
    <property type="term" value="F:hydrolase activity, hydrolyzing O-glycosyl compounds"/>
    <property type="evidence" value="ECO:0007669"/>
    <property type="project" value="UniProtKB-ARBA"/>
</dbReference>
<accession>A0A1T5CGU0</accession>
<dbReference type="KEGG" id="asx:CDL62_12325"/>
<organism evidence="2 3">
    <name type="scientific">Alkalitalea saponilacus</name>
    <dbReference type="NCBI Taxonomy" id="889453"/>
    <lineage>
        <taxon>Bacteria</taxon>
        <taxon>Pseudomonadati</taxon>
        <taxon>Bacteroidota</taxon>
        <taxon>Bacteroidia</taxon>
        <taxon>Marinilabiliales</taxon>
        <taxon>Marinilabiliaceae</taxon>
        <taxon>Alkalitalea</taxon>
    </lineage>
</organism>
<evidence type="ECO:0000259" key="1">
    <source>
        <dbReference type="Pfam" id="PF12733"/>
    </source>
</evidence>
<protein>
    <submittedName>
        <fullName evidence="2">Por secretion system C-terminal sorting domain-containing protein</fullName>
    </submittedName>
</protein>
<reference evidence="2 3" key="1">
    <citation type="submission" date="2017-02" db="EMBL/GenBank/DDBJ databases">
        <authorList>
            <person name="Peterson S.W."/>
        </authorList>
    </citation>
    <scope>NUCLEOTIDE SEQUENCE [LARGE SCALE GENOMIC DNA]</scope>
    <source>
        <strain evidence="2 3">DSM 24412</strain>
    </source>
</reference>
<feature type="domain" description="Cadherin-like beta-sandwich-like" evidence="1">
    <location>
        <begin position="364"/>
        <end position="434"/>
    </location>
</feature>
<dbReference type="InterPro" id="IPR013320">
    <property type="entry name" value="ConA-like_dom_sf"/>
</dbReference>
<evidence type="ECO:0000313" key="3">
    <source>
        <dbReference type="Proteomes" id="UP000191055"/>
    </source>
</evidence>
<dbReference type="EMBL" id="FUYV01000003">
    <property type="protein sequence ID" value="SKB58688.1"/>
    <property type="molecule type" value="Genomic_DNA"/>
</dbReference>
<keyword evidence="3" id="KW-1185">Reference proteome</keyword>
<dbReference type="RefSeq" id="WP_079556606.1">
    <property type="nucleotide sequence ID" value="NZ_CP021904.1"/>
</dbReference>
<dbReference type="NCBIfam" id="TIGR04183">
    <property type="entry name" value="Por_Secre_tail"/>
    <property type="match status" value="1"/>
</dbReference>
<dbReference type="OrthoDB" id="1109971at2"/>
<dbReference type="Pfam" id="PF12733">
    <property type="entry name" value="Cadherin-like"/>
    <property type="match status" value="3"/>
</dbReference>
<dbReference type="SUPFAM" id="SSF49899">
    <property type="entry name" value="Concanavalin A-like lectins/glucanases"/>
    <property type="match status" value="2"/>
</dbReference>
<dbReference type="Pfam" id="PF13385">
    <property type="entry name" value="Laminin_G_3"/>
    <property type="match status" value="2"/>
</dbReference>
<dbReference type="GO" id="GO:0005975">
    <property type="term" value="P:carbohydrate metabolic process"/>
    <property type="evidence" value="ECO:0007669"/>
    <property type="project" value="UniProtKB-ARBA"/>
</dbReference>